<keyword evidence="3" id="KW-1185">Reference proteome</keyword>
<proteinExistence type="predicted"/>
<dbReference type="AlphaFoldDB" id="A0A1E5L6A6"/>
<dbReference type="EMBL" id="MJAT01000012">
    <property type="protein sequence ID" value="OEH85692.1"/>
    <property type="molecule type" value="Genomic_DNA"/>
</dbReference>
<evidence type="ECO:0000256" key="1">
    <source>
        <dbReference type="SAM" id="Phobius"/>
    </source>
</evidence>
<dbReference type="STRING" id="1390249.BHU72_02540"/>
<keyword evidence="1" id="KW-0812">Transmembrane</keyword>
<dbReference type="Proteomes" id="UP000095255">
    <property type="component" value="Unassembled WGS sequence"/>
</dbReference>
<sequence>MFFVTFFTLTFVIYLVLNLTVGYIMPYDRYQEPYGRAVKVASHEDSTQPMERVLYHWKHFMIYGE</sequence>
<evidence type="ECO:0000313" key="3">
    <source>
        <dbReference type="Proteomes" id="UP000095255"/>
    </source>
</evidence>
<evidence type="ECO:0000313" key="2">
    <source>
        <dbReference type="EMBL" id="OEH85692.1"/>
    </source>
</evidence>
<dbReference type="RefSeq" id="WP_069701776.1">
    <property type="nucleotide sequence ID" value="NZ_MJAT01000012.1"/>
</dbReference>
<gene>
    <name evidence="2" type="ORF">BHU72_02540</name>
</gene>
<name>A0A1E5L6A6_9FIRM</name>
<comment type="caution">
    <text evidence="2">The sequence shown here is derived from an EMBL/GenBank/DDBJ whole genome shotgun (WGS) entry which is preliminary data.</text>
</comment>
<feature type="transmembrane region" description="Helical" evidence="1">
    <location>
        <begin position="6"/>
        <end position="26"/>
    </location>
</feature>
<dbReference type="InterPro" id="IPR025321">
    <property type="entry name" value="DUF4227"/>
</dbReference>
<reference evidence="2 3" key="1">
    <citation type="submission" date="2016-09" db="EMBL/GenBank/DDBJ databases">
        <title>Desulfuribacillus arsenicus sp. nov., an obligately anaerobic, dissimilatory arsenic- and antimonate-reducing bacterium isolated from anoxic sediments.</title>
        <authorList>
            <person name="Abin C.A."/>
            <person name="Hollibaugh J.T."/>
        </authorList>
    </citation>
    <scope>NUCLEOTIDE SEQUENCE [LARGE SCALE GENOMIC DNA]</scope>
    <source>
        <strain evidence="2 3">MLFW-2</strain>
    </source>
</reference>
<keyword evidence="1" id="KW-0472">Membrane</keyword>
<evidence type="ECO:0008006" key="4">
    <source>
        <dbReference type="Google" id="ProtNLM"/>
    </source>
</evidence>
<protein>
    <recommendedName>
        <fullName evidence="4">DUF4227 domain-containing protein</fullName>
    </recommendedName>
</protein>
<accession>A0A1E5L6A6</accession>
<organism evidence="2 3">
    <name type="scientific">Desulfuribacillus stibiiarsenatis</name>
    <dbReference type="NCBI Taxonomy" id="1390249"/>
    <lineage>
        <taxon>Bacteria</taxon>
        <taxon>Bacillati</taxon>
        <taxon>Bacillota</taxon>
        <taxon>Desulfuribacillia</taxon>
        <taxon>Desulfuribacillales</taxon>
        <taxon>Desulfuribacillaceae</taxon>
        <taxon>Desulfuribacillus</taxon>
    </lineage>
</organism>
<keyword evidence="1" id="KW-1133">Transmembrane helix</keyword>
<dbReference type="Pfam" id="PF14004">
    <property type="entry name" value="DUF4227"/>
    <property type="match status" value="1"/>
</dbReference>